<dbReference type="InterPro" id="IPR000089">
    <property type="entry name" value="Biotin_lipoyl"/>
</dbReference>
<dbReference type="EC" id="2.3.1.-" evidence="7"/>
<keyword evidence="3 7" id="KW-0808">Transferase</keyword>
<dbReference type="SUPFAM" id="SSF52777">
    <property type="entry name" value="CoA-dependent acyltransferases"/>
    <property type="match status" value="1"/>
</dbReference>
<evidence type="ECO:0000256" key="6">
    <source>
        <dbReference type="ARBA" id="ARBA00023315"/>
    </source>
</evidence>
<dbReference type="InterPro" id="IPR050743">
    <property type="entry name" value="2-oxoacid_DH_E2_comp"/>
</dbReference>
<dbReference type="PANTHER" id="PTHR43178">
    <property type="entry name" value="DIHYDROLIPOAMIDE ACETYLTRANSFERASE COMPONENT OF PYRUVATE DEHYDROGENASE COMPLEX"/>
    <property type="match status" value="1"/>
</dbReference>
<evidence type="ECO:0000256" key="2">
    <source>
        <dbReference type="ARBA" id="ARBA00007317"/>
    </source>
</evidence>
<name>A0A0J7KYU1_LASNI</name>
<dbReference type="GO" id="GO:0031405">
    <property type="term" value="F:lipoic acid binding"/>
    <property type="evidence" value="ECO:0007669"/>
    <property type="project" value="TreeGrafter"/>
</dbReference>
<dbReference type="PROSITE" id="PS50968">
    <property type="entry name" value="BIOTINYL_LIPOYL"/>
    <property type="match status" value="1"/>
</dbReference>
<evidence type="ECO:0000256" key="1">
    <source>
        <dbReference type="ARBA" id="ARBA00001938"/>
    </source>
</evidence>
<dbReference type="SUPFAM" id="SSF51230">
    <property type="entry name" value="Single hybrid motif"/>
    <property type="match status" value="1"/>
</dbReference>
<dbReference type="InterPro" id="IPR023213">
    <property type="entry name" value="CAT-like_dom_sf"/>
</dbReference>
<keyword evidence="5" id="KW-0809">Transit peptide</keyword>
<evidence type="ECO:0000256" key="5">
    <source>
        <dbReference type="ARBA" id="ARBA00022946"/>
    </source>
</evidence>
<dbReference type="EMBL" id="LBMM01001817">
    <property type="protein sequence ID" value="KMQ95697.1"/>
    <property type="molecule type" value="Genomic_DNA"/>
</dbReference>
<dbReference type="InterPro" id="IPR004167">
    <property type="entry name" value="PSBD"/>
</dbReference>
<dbReference type="SUPFAM" id="SSF47005">
    <property type="entry name" value="Peripheral subunit-binding domain of 2-oxo acid dehydrogenase complex"/>
    <property type="match status" value="1"/>
</dbReference>
<comment type="similarity">
    <text evidence="2 7">Belongs to the 2-oxoacid dehydrogenase family.</text>
</comment>
<feature type="domain" description="Peripheral subunit-binding (PSBD)" evidence="9">
    <location>
        <begin position="132"/>
        <end position="169"/>
    </location>
</feature>
<feature type="domain" description="Lipoyl-binding" evidence="8">
    <location>
        <begin position="1"/>
        <end position="75"/>
    </location>
</feature>
<dbReference type="Gene3D" id="3.30.559.10">
    <property type="entry name" value="Chloramphenicol acetyltransferase-like domain"/>
    <property type="match status" value="1"/>
</dbReference>
<keyword evidence="4 7" id="KW-0450">Lipoyl</keyword>
<evidence type="ECO:0000313" key="11">
    <source>
        <dbReference type="Proteomes" id="UP000036403"/>
    </source>
</evidence>
<dbReference type="PANTHER" id="PTHR43178:SF5">
    <property type="entry name" value="LIPOAMIDE ACYLTRANSFERASE COMPONENT OF BRANCHED-CHAIN ALPHA-KETO ACID DEHYDROGENASE COMPLEX, MITOCHONDRIAL"/>
    <property type="match status" value="1"/>
</dbReference>
<dbReference type="AlphaFoldDB" id="A0A0J7KYU1"/>
<dbReference type="Pfam" id="PF00198">
    <property type="entry name" value="2-oxoacid_dh"/>
    <property type="match status" value="1"/>
</dbReference>
<comment type="cofactor">
    <cofactor evidence="1 7">
        <name>(R)-lipoate</name>
        <dbReference type="ChEBI" id="CHEBI:83088"/>
    </cofactor>
</comment>
<dbReference type="InterPro" id="IPR036625">
    <property type="entry name" value="E3-bd_dom_sf"/>
</dbReference>
<proteinExistence type="inferred from homology"/>
<evidence type="ECO:0000256" key="3">
    <source>
        <dbReference type="ARBA" id="ARBA00022679"/>
    </source>
</evidence>
<dbReference type="CDD" id="cd06849">
    <property type="entry name" value="lipoyl_domain"/>
    <property type="match status" value="1"/>
</dbReference>
<protein>
    <recommendedName>
        <fullName evidence="7">Dihydrolipoamide acetyltransferase component of pyruvate dehydrogenase complex</fullName>
        <ecNumber evidence="7">2.3.1.-</ecNumber>
    </recommendedName>
</protein>
<keyword evidence="10" id="KW-0670">Pyruvate</keyword>
<dbReference type="InterPro" id="IPR003016">
    <property type="entry name" value="2-oxoA_DH_lipoyl-BS"/>
</dbReference>
<organism evidence="10 11">
    <name type="scientific">Lasius niger</name>
    <name type="common">Black garden ant</name>
    <dbReference type="NCBI Taxonomy" id="67767"/>
    <lineage>
        <taxon>Eukaryota</taxon>
        <taxon>Metazoa</taxon>
        <taxon>Ecdysozoa</taxon>
        <taxon>Arthropoda</taxon>
        <taxon>Hexapoda</taxon>
        <taxon>Insecta</taxon>
        <taxon>Pterygota</taxon>
        <taxon>Neoptera</taxon>
        <taxon>Endopterygota</taxon>
        <taxon>Hymenoptera</taxon>
        <taxon>Apocrita</taxon>
        <taxon>Aculeata</taxon>
        <taxon>Formicoidea</taxon>
        <taxon>Formicidae</taxon>
        <taxon>Formicinae</taxon>
        <taxon>Lasius</taxon>
        <taxon>Lasius</taxon>
    </lineage>
</organism>
<reference evidence="10 11" key="1">
    <citation type="submission" date="2015-04" db="EMBL/GenBank/DDBJ databases">
        <title>Lasius niger genome sequencing.</title>
        <authorList>
            <person name="Konorov E.A."/>
            <person name="Nikitin M.A."/>
            <person name="Kirill M.V."/>
            <person name="Chang P."/>
        </authorList>
    </citation>
    <scope>NUCLEOTIDE SEQUENCE [LARGE SCALE GENOMIC DNA]</scope>
    <source>
        <tissue evidence="10">Whole</tissue>
    </source>
</reference>
<gene>
    <name evidence="10" type="ORF">RF55_4076</name>
</gene>
<evidence type="ECO:0000256" key="7">
    <source>
        <dbReference type="RuleBase" id="RU003423"/>
    </source>
</evidence>
<dbReference type="Pfam" id="PF02817">
    <property type="entry name" value="E3_binding"/>
    <property type="match status" value="1"/>
</dbReference>
<dbReference type="PROSITE" id="PS51826">
    <property type="entry name" value="PSBD"/>
    <property type="match status" value="1"/>
</dbReference>
<dbReference type="GO" id="GO:0016407">
    <property type="term" value="F:acetyltransferase activity"/>
    <property type="evidence" value="ECO:0007669"/>
    <property type="project" value="TreeGrafter"/>
</dbReference>
<dbReference type="Pfam" id="PF00364">
    <property type="entry name" value="Biotin_lipoyl"/>
    <property type="match status" value="1"/>
</dbReference>
<dbReference type="GO" id="GO:0005737">
    <property type="term" value="C:cytoplasm"/>
    <property type="evidence" value="ECO:0007669"/>
    <property type="project" value="TreeGrafter"/>
</dbReference>
<evidence type="ECO:0000256" key="4">
    <source>
        <dbReference type="ARBA" id="ARBA00022823"/>
    </source>
</evidence>
<dbReference type="Gene3D" id="2.40.50.100">
    <property type="match status" value="1"/>
</dbReference>
<dbReference type="PROSITE" id="PS00189">
    <property type="entry name" value="LIPOYL"/>
    <property type="match status" value="1"/>
</dbReference>
<dbReference type="STRING" id="67767.A0A0J7KYU1"/>
<dbReference type="InterPro" id="IPR001078">
    <property type="entry name" value="2-oxoacid_DH_actylTfrase"/>
</dbReference>
<dbReference type="OrthoDB" id="202158at2759"/>
<sequence length="436" mass="47215">MQQLKFAGMDGIDEVTISSIHVKVGQDVKKGDNVFDIEADKASDTIVSPYNGKVSKINCKSGDTIKTGDIVIEFDGDDAKVAAPSSKVKPTNNNETKVKIQQSSTSISQQVNPNEIKVTEDSSNFKATGPVLATPIARKIAYALGVDITTIKGTGPNGRVLKIDIENAKNSFHSQTTANYPSISVTGSQNINVAKIESFGPIKHIPLTPMRKAVANAMVTSKYTAPHVSLMLDVDATNLINLRATLKEEVIKPENGVIKLTFMPFFIKAVAKALAEDRFELINSTFNLNDNEILVKKYYNIGMAVDTDKGLVVPVIKNADKLKIFEITKEVNRLADKARKGTLSAAEMQGGTFTITNFGSAGLKIGTPIINYPEVAILGIGMLESKAVLVSDTIVFHNFFPLSISIDHRVIDGAPAGYFMQRVKFLLENPSLLILS</sequence>
<dbReference type="InterPro" id="IPR011053">
    <property type="entry name" value="Single_hybrid_motif"/>
</dbReference>
<evidence type="ECO:0000259" key="8">
    <source>
        <dbReference type="PROSITE" id="PS50968"/>
    </source>
</evidence>
<comment type="caution">
    <text evidence="10">The sequence shown here is derived from an EMBL/GenBank/DDBJ whole genome shotgun (WGS) entry which is preliminary data.</text>
</comment>
<dbReference type="FunFam" id="3.30.559.10:FF:000007">
    <property type="entry name" value="Dihydrolipoamide acetyltransferase component of pyruvate dehydrogenase complex"/>
    <property type="match status" value="1"/>
</dbReference>
<dbReference type="PaxDb" id="67767-A0A0J7KYU1"/>
<keyword evidence="6 7" id="KW-0012">Acyltransferase</keyword>
<dbReference type="Gene3D" id="4.10.320.10">
    <property type="entry name" value="E3-binding domain"/>
    <property type="match status" value="1"/>
</dbReference>
<evidence type="ECO:0000313" key="10">
    <source>
        <dbReference type="EMBL" id="KMQ95697.1"/>
    </source>
</evidence>
<accession>A0A0J7KYU1</accession>
<evidence type="ECO:0000259" key="9">
    <source>
        <dbReference type="PROSITE" id="PS51826"/>
    </source>
</evidence>
<dbReference type="Proteomes" id="UP000036403">
    <property type="component" value="Unassembled WGS sequence"/>
</dbReference>
<keyword evidence="11" id="KW-1185">Reference proteome</keyword>